<dbReference type="KEGG" id="lwi:UE46_09440"/>
<reference evidence="11" key="1">
    <citation type="submission" date="2015-03" db="EMBL/GenBank/DDBJ databases">
        <authorList>
            <person name="Ferrari E."/>
            <person name="Walter M.C."/>
            <person name="Huptas C."/>
            <person name="Scherer S."/>
            <person name="Mueller-Herbst S."/>
        </authorList>
    </citation>
    <scope>NUCLEOTIDE SEQUENCE [LARGE SCALE GENOMIC DNA]</scope>
    <source>
        <strain evidence="11">LWP01</strain>
    </source>
</reference>
<comment type="similarity">
    <text evidence="1">Belongs to the RecJ family.</text>
</comment>
<feature type="domain" description="DDH" evidence="6">
    <location>
        <begin position="82"/>
        <end position="226"/>
    </location>
</feature>
<dbReference type="GO" id="GO:0008409">
    <property type="term" value="F:5'-3' exonuclease activity"/>
    <property type="evidence" value="ECO:0007669"/>
    <property type="project" value="InterPro"/>
</dbReference>
<protein>
    <recommendedName>
        <fullName evidence="2">Single-stranded-DNA-specific exonuclease RecJ</fullName>
    </recommendedName>
</protein>
<dbReference type="Gene3D" id="3.10.310.30">
    <property type="match status" value="1"/>
</dbReference>
<dbReference type="InterPro" id="IPR004610">
    <property type="entry name" value="RecJ"/>
</dbReference>
<dbReference type="InterPro" id="IPR018779">
    <property type="entry name" value="RecJ_C"/>
</dbReference>
<dbReference type="RefSeq" id="WP_118907573.1">
    <property type="nucleotide sequence ID" value="NZ_CP011102.1"/>
</dbReference>
<dbReference type="PANTHER" id="PTHR30255">
    <property type="entry name" value="SINGLE-STRANDED-DNA-SPECIFIC EXONUCLEASE RECJ"/>
    <property type="match status" value="1"/>
</dbReference>
<evidence type="ECO:0000256" key="1">
    <source>
        <dbReference type="ARBA" id="ARBA00005915"/>
    </source>
</evidence>
<evidence type="ECO:0000259" key="8">
    <source>
        <dbReference type="Pfam" id="PF10141"/>
    </source>
</evidence>
<dbReference type="InterPro" id="IPR041122">
    <property type="entry name" value="RecJ_OB"/>
</dbReference>
<dbReference type="InterPro" id="IPR038763">
    <property type="entry name" value="DHH_sf"/>
</dbReference>
<accession>A0A1S7FUX4</accession>
<evidence type="ECO:0000313" key="11">
    <source>
        <dbReference type="Proteomes" id="UP000223060"/>
    </source>
</evidence>
<dbReference type="InterPro" id="IPR001667">
    <property type="entry name" value="DDH_dom"/>
</dbReference>
<feature type="domain" description="RecJ OB" evidence="9">
    <location>
        <begin position="458"/>
        <end position="562"/>
    </location>
</feature>
<dbReference type="Gene3D" id="3.90.1640.30">
    <property type="match status" value="1"/>
</dbReference>
<dbReference type="PANTHER" id="PTHR30255:SF2">
    <property type="entry name" value="SINGLE-STRANDED-DNA-SPECIFIC EXONUCLEASE RECJ"/>
    <property type="match status" value="1"/>
</dbReference>
<dbReference type="Pfam" id="PF02272">
    <property type="entry name" value="DHHA1"/>
    <property type="match status" value="1"/>
</dbReference>
<name>A0A1S7FUX4_9LIST</name>
<gene>
    <name evidence="10" type="ORF">UE46_09440</name>
</gene>
<dbReference type="InterPro" id="IPR003156">
    <property type="entry name" value="DHHA1_dom"/>
</dbReference>
<keyword evidence="5" id="KW-0269">Exonuclease</keyword>
<dbReference type="NCBIfam" id="TIGR00644">
    <property type="entry name" value="recJ"/>
    <property type="match status" value="1"/>
</dbReference>
<dbReference type="Proteomes" id="UP000223060">
    <property type="component" value="Chromosome"/>
</dbReference>
<dbReference type="GO" id="GO:0006281">
    <property type="term" value="P:DNA repair"/>
    <property type="evidence" value="ECO:0007669"/>
    <property type="project" value="InterPro"/>
</dbReference>
<evidence type="ECO:0000256" key="2">
    <source>
        <dbReference type="ARBA" id="ARBA00019841"/>
    </source>
</evidence>
<keyword evidence="3" id="KW-0540">Nuclease</keyword>
<dbReference type="SUPFAM" id="SSF64182">
    <property type="entry name" value="DHH phosphoesterases"/>
    <property type="match status" value="1"/>
</dbReference>
<evidence type="ECO:0000256" key="5">
    <source>
        <dbReference type="ARBA" id="ARBA00022839"/>
    </source>
</evidence>
<keyword evidence="11" id="KW-1185">Reference proteome</keyword>
<dbReference type="AlphaFoldDB" id="A0A1S7FUX4"/>
<evidence type="ECO:0000259" key="9">
    <source>
        <dbReference type="Pfam" id="PF17768"/>
    </source>
</evidence>
<dbReference type="Pfam" id="PF10141">
    <property type="entry name" value="ssDNA-exonuc_C"/>
    <property type="match status" value="1"/>
</dbReference>
<dbReference type="Pfam" id="PF01368">
    <property type="entry name" value="DHH"/>
    <property type="match status" value="1"/>
</dbReference>
<organism evidence="10 11">
    <name type="scientific">Listeria weihenstephanensis</name>
    <dbReference type="NCBI Taxonomy" id="1006155"/>
    <lineage>
        <taxon>Bacteria</taxon>
        <taxon>Bacillati</taxon>
        <taxon>Bacillota</taxon>
        <taxon>Bacilli</taxon>
        <taxon>Bacillales</taxon>
        <taxon>Listeriaceae</taxon>
        <taxon>Listeria</taxon>
    </lineage>
</organism>
<dbReference type="InterPro" id="IPR051673">
    <property type="entry name" value="SSDNA_exonuclease_RecJ"/>
</dbReference>
<dbReference type="GO" id="GO:0003676">
    <property type="term" value="F:nucleic acid binding"/>
    <property type="evidence" value="ECO:0007669"/>
    <property type="project" value="InterPro"/>
</dbReference>
<dbReference type="Pfam" id="PF17768">
    <property type="entry name" value="RecJ_OB"/>
    <property type="match status" value="1"/>
</dbReference>
<proteinExistence type="inferred from homology"/>
<evidence type="ECO:0000259" key="7">
    <source>
        <dbReference type="Pfam" id="PF02272"/>
    </source>
</evidence>
<dbReference type="EMBL" id="CP011102">
    <property type="protein sequence ID" value="AQY51254.1"/>
    <property type="molecule type" value="Genomic_DNA"/>
</dbReference>
<evidence type="ECO:0000259" key="6">
    <source>
        <dbReference type="Pfam" id="PF01368"/>
    </source>
</evidence>
<evidence type="ECO:0000313" key="10">
    <source>
        <dbReference type="EMBL" id="AQY51254.1"/>
    </source>
</evidence>
<evidence type="ECO:0000256" key="4">
    <source>
        <dbReference type="ARBA" id="ARBA00022801"/>
    </source>
</evidence>
<dbReference type="GO" id="GO:0006310">
    <property type="term" value="P:DNA recombination"/>
    <property type="evidence" value="ECO:0007669"/>
    <property type="project" value="InterPro"/>
</dbReference>
<evidence type="ECO:0000256" key="3">
    <source>
        <dbReference type="ARBA" id="ARBA00022722"/>
    </source>
</evidence>
<keyword evidence="4" id="KW-0378">Hydrolase</keyword>
<feature type="domain" description="DHHA1" evidence="7">
    <location>
        <begin position="348"/>
        <end position="441"/>
    </location>
</feature>
<feature type="domain" description="Single-stranded-DNA-specific exonuclease RecJ C-terminal" evidence="8">
    <location>
        <begin position="569"/>
        <end position="770"/>
    </location>
</feature>
<sequence>MIHSKYKWQVETADETAMQQVAEELKCTLPMAELFARRKVTTAGQLDKFLNPDKYEAYDPFLFAEMDKAVARIKQAIEAGENILVYGDYDADGVTSVTVLLKTLRNLGANADFYIPNRFLEGYGPNSAAFTQAKESGVDLLITVDNGISALDVMAHAKEIGLDVIVTDHHEAKETMPEAVAVIHPRHPESNYPFPDLAGVGVAYKLAHALLGEEPTELLDLVAIGTVADLVSLTDENRLFVQKGLRVLRENANIGVAALAKLASAKLSEATEETIGFMIAPRLNAVGRLGPADPAADLLLTDDPEEAVFLAEEIDEANKERQTIVSQITEEALAMIEADFMDEGNEVLVIGKVGWNPGVVGIVASKLVDRFARPVIVLGIDEVTGIAKGSGRSIEAFHLYKALDANKELLKAFGGHPMAAGMTLDAADVEALRKNLSQLARETLAPEDFVSILRVEETIPVETVTVEFIAQLNKLAPFGTDNPKPIFAFEGVRLAGTKRIGADKTHLKTALTADSGASMDAVGFGSGELVEKISPMARVDVAGELSINEWNNMRKPQLRIVDLQIGHWQLFDVRSRSEWEKLLESRTTTDKVFVCFKDGTKEKLLAQNENLICTQIQTETDLVETTTKDLIFADIPDDVGLLEAIVMNTEADRIYLHVAAENGNAIASMPSRQHFAQLYAVLKKHQPFPLAQNMSRLSKQFSWTNDQIDFMLQVFFDLNFATIEDGVIRLNDVKEKRNLEDSEIYKARVYRIALEQKLLYSNYNELYEWIEKLMNSKGNSILEEIVK</sequence>